<sequence>MSAAARSSSSCFAQSYAEARDKFLAAVDAAGLDNEAHLHPLLGRDGERLAMDVVLQGPADAAGLLIISSACHGVEGFCGSGVQVALLQDDGWRAAVAASGLAVLYIHALNPHGFSWWRRVTQEGVDLNRNFHDFHAPLPANPGYDELAGFLVPPHWPPTAEDERHLRAYAERHGERALQAAITGGQYAHELGLFYGGRAPTWSHQTLRHVLQAHGQRCARLAWIDLHTGLGPSGHGERIFAGHDDPAALARARAWWGPEVTAITEGSSSSAPLQGLMWNAALEECPQASYTGIALEYGTLPLEAMILALRADHWLEAHPEAAPAQAQAIKRQIRDAFYVDEEGWKASILAQAFDAAHQALQGLANTSALQGRSKT</sequence>
<dbReference type="Gene3D" id="3.40.630.10">
    <property type="entry name" value="Zn peptidases"/>
    <property type="match status" value="1"/>
</dbReference>
<reference evidence="1" key="1">
    <citation type="submission" date="2023-01" db="EMBL/GenBank/DDBJ databases">
        <title>Whole genome sequence of Paucibacter sp. S2-9 isolated from pond sediment.</title>
        <authorList>
            <person name="Jung J.Y."/>
        </authorList>
    </citation>
    <scope>NUCLEOTIDE SEQUENCE</scope>
    <source>
        <strain evidence="1">S2-9</strain>
    </source>
</reference>
<evidence type="ECO:0000313" key="2">
    <source>
        <dbReference type="Proteomes" id="UP001177769"/>
    </source>
</evidence>
<keyword evidence="2" id="KW-1185">Reference proteome</keyword>
<name>A0AA95NHN3_9BURK</name>
<accession>A0AA95NHN3</accession>
<dbReference type="SUPFAM" id="SSF53187">
    <property type="entry name" value="Zn-dependent exopeptidases"/>
    <property type="match status" value="1"/>
</dbReference>
<gene>
    <name evidence="1" type="ORF">PFX98_02410</name>
</gene>
<dbReference type="RefSeq" id="WP_285233577.1">
    <property type="nucleotide sequence ID" value="NZ_CP116346.1"/>
</dbReference>
<dbReference type="Pfam" id="PF10994">
    <property type="entry name" value="DUF2817"/>
    <property type="match status" value="1"/>
</dbReference>
<dbReference type="InterPro" id="IPR021259">
    <property type="entry name" value="DUF2817"/>
</dbReference>
<dbReference type="AlphaFoldDB" id="A0AA95NHN3"/>
<organism evidence="1 2">
    <name type="scientific">Paucibacter sediminis</name>
    <dbReference type="NCBI Taxonomy" id="3019553"/>
    <lineage>
        <taxon>Bacteria</taxon>
        <taxon>Pseudomonadati</taxon>
        <taxon>Pseudomonadota</taxon>
        <taxon>Betaproteobacteria</taxon>
        <taxon>Burkholderiales</taxon>
        <taxon>Sphaerotilaceae</taxon>
        <taxon>Roseateles</taxon>
    </lineage>
</organism>
<dbReference type="CDD" id="cd06233">
    <property type="entry name" value="M14-like"/>
    <property type="match status" value="1"/>
</dbReference>
<protein>
    <submittedName>
        <fullName evidence="1">M14 family metallopeptidase</fullName>
    </submittedName>
</protein>
<dbReference type="EMBL" id="CP116346">
    <property type="protein sequence ID" value="WIT12479.1"/>
    <property type="molecule type" value="Genomic_DNA"/>
</dbReference>
<evidence type="ECO:0000313" key="1">
    <source>
        <dbReference type="EMBL" id="WIT12479.1"/>
    </source>
</evidence>
<dbReference type="Proteomes" id="UP001177769">
    <property type="component" value="Chromosome"/>
</dbReference>
<dbReference type="KEGG" id="pais:PFX98_02410"/>
<proteinExistence type="predicted"/>